<keyword evidence="12" id="KW-1185">Reference proteome</keyword>
<feature type="binding site" evidence="8">
    <location>
        <begin position="59"/>
        <end position="60"/>
    </location>
    <ligand>
        <name>4-CDP-2-C-methyl-D-erythritol 2-phosphate</name>
        <dbReference type="ChEBI" id="CHEBI:57919"/>
    </ligand>
</feature>
<sequence length="196" mass="20991">MHIVHYCCRLPSLITAVRAVPFRVGIGYDVHGFAASPPENGHIVLCGVEIAFHRKIKAHSDGDVGTHALVDALLGCVGEGSIGEHFPNTDPRWENMSSTHFLLEAQNKALAKGYAVLNFDLTIVCELPKIIPHVPKMKLFMSKLLSIDASAINIKAVTTEKLGFIGRGEGIAAHAVVLCRKVTAAAPNPGSENPRG</sequence>
<comment type="pathway">
    <text evidence="2 8">Isoprenoid biosynthesis; isopentenyl diphosphate biosynthesis via DXP pathway; isopentenyl diphosphate from 1-deoxy-D-xylulose 5-phosphate: step 4/6.</text>
</comment>
<feature type="binding site" evidence="8">
    <location>
        <position position="29"/>
    </location>
    <ligand>
        <name>a divalent metal cation</name>
        <dbReference type="ChEBI" id="CHEBI:60240"/>
    </ligand>
</feature>
<dbReference type="STRING" id="320483.AMF_1029"/>
<dbReference type="HOGENOM" id="CLU_084630_2_0_5"/>
<dbReference type="NCBIfam" id="TIGR00151">
    <property type="entry name" value="ispF"/>
    <property type="match status" value="1"/>
</dbReference>
<evidence type="ECO:0000313" key="12">
    <source>
        <dbReference type="Proteomes" id="UP000007307"/>
    </source>
</evidence>
<keyword evidence="5 8" id="KW-0479">Metal-binding</keyword>
<dbReference type="HAMAP" id="MF_00107">
    <property type="entry name" value="IspF"/>
    <property type="match status" value="1"/>
</dbReference>
<dbReference type="InterPro" id="IPR003526">
    <property type="entry name" value="MECDP_synthase"/>
</dbReference>
<evidence type="ECO:0000256" key="7">
    <source>
        <dbReference type="ARBA" id="ARBA00023239"/>
    </source>
</evidence>
<feature type="binding site" evidence="8">
    <location>
        <position position="167"/>
    </location>
    <ligand>
        <name>4-CDP-2-C-methyl-D-erythritol 2-phosphate</name>
        <dbReference type="ChEBI" id="CHEBI:57919"/>
    </ligand>
</feature>
<dbReference type="GO" id="GO:0008685">
    <property type="term" value="F:2-C-methyl-D-erythritol 2,4-cyclodiphosphate synthase activity"/>
    <property type="evidence" value="ECO:0007669"/>
    <property type="project" value="UniProtKB-UniRule"/>
</dbReference>
<evidence type="ECO:0000313" key="11">
    <source>
        <dbReference type="EMBL" id="ACM49841.1"/>
    </source>
</evidence>
<reference evidence="11 12" key="1">
    <citation type="journal article" date="2009" name="BMC Genomics">
        <title>Conservation in the face of diversity: multistrain analysis of an intracellular bacterium.</title>
        <authorList>
            <person name="Dark M.J."/>
            <person name="Herndon D.R."/>
            <person name="Kappmeyer L.S."/>
            <person name="Gonzales M.P."/>
            <person name="Nordeen E."/>
            <person name="Palmer G.H."/>
            <person name="Knowles D.P. Jr."/>
            <person name="Brayton K.A."/>
        </authorList>
    </citation>
    <scope>NUCLEOTIDE SEQUENCE [LARGE SCALE GENOMIC DNA]</scope>
    <source>
        <strain evidence="11 12">Florida</strain>
    </source>
</reference>
<evidence type="ECO:0000256" key="9">
    <source>
        <dbReference type="RuleBase" id="RU004395"/>
    </source>
</evidence>
<dbReference type="PANTHER" id="PTHR43181">
    <property type="entry name" value="2-C-METHYL-D-ERYTHRITOL 2,4-CYCLODIPHOSPHATE SYNTHASE, CHLOROPLASTIC"/>
    <property type="match status" value="1"/>
</dbReference>
<feature type="binding site" evidence="8">
    <location>
        <position position="67"/>
    </location>
    <ligand>
        <name>a divalent metal cation</name>
        <dbReference type="ChEBI" id="CHEBI:60240"/>
    </ligand>
</feature>
<feature type="site" description="Transition state stabilizer" evidence="8">
    <location>
        <position position="59"/>
    </location>
</feature>
<dbReference type="eggNOG" id="COG0245">
    <property type="taxonomic scope" value="Bacteria"/>
</dbReference>
<dbReference type="UniPathway" id="UPA00056">
    <property type="reaction ID" value="UER00095"/>
</dbReference>
<comment type="subunit">
    <text evidence="8">Homotrimer.</text>
</comment>
<dbReference type="CDD" id="cd00554">
    <property type="entry name" value="MECDP_synthase"/>
    <property type="match status" value="1"/>
</dbReference>
<evidence type="ECO:0000259" key="10">
    <source>
        <dbReference type="Pfam" id="PF02542"/>
    </source>
</evidence>
<dbReference type="GO" id="GO:0016114">
    <property type="term" value="P:terpenoid biosynthetic process"/>
    <property type="evidence" value="ECO:0007669"/>
    <property type="project" value="InterPro"/>
</dbReference>
<feature type="binding site" evidence="8">
    <location>
        <position position="164"/>
    </location>
    <ligand>
        <name>4-CDP-2-C-methyl-D-erythritol 2-phosphate</name>
        <dbReference type="ChEBI" id="CHEBI:57919"/>
    </ligand>
</feature>
<keyword evidence="7 8" id="KW-0456">Lyase</keyword>
<dbReference type="InterPro" id="IPR036571">
    <property type="entry name" value="MECDP_synthase_sf"/>
</dbReference>
<dbReference type="InterPro" id="IPR020555">
    <property type="entry name" value="MECDP_synthase_CS"/>
</dbReference>
<evidence type="ECO:0000256" key="3">
    <source>
        <dbReference type="ARBA" id="ARBA00008480"/>
    </source>
</evidence>
<organism evidence="11 12">
    <name type="scientific">Anaplasma marginale (strain Florida)</name>
    <dbReference type="NCBI Taxonomy" id="320483"/>
    <lineage>
        <taxon>Bacteria</taxon>
        <taxon>Pseudomonadati</taxon>
        <taxon>Pseudomonadota</taxon>
        <taxon>Alphaproteobacteria</taxon>
        <taxon>Rickettsiales</taxon>
        <taxon>Anaplasmataceae</taxon>
        <taxon>Anaplasma</taxon>
    </lineage>
</organism>
<evidence type="ECO:0000256" key="4">
    <source>
        <dbReference type="ARBA" id="ARBA00012579"/>
    </source>
</evidence>
<comment type="caution">
    <text evidence="8">Lacks conserved residue(s) required for the propagation of feature annotation.</text>
</comment>
<gene>
    <name evidence="8 11" type="primary">ispF</name>
    <name evidence="11" type="ordered locus">AMF_1029</name>
</gene>
<feature type="domain" description="2-C-methyl-D-erythritol 2,4-cyclodiphosphate synthase" evidence="10">
    <location>
        <begin position="22"/>
        <end position="179"/>
    </location>
</feature>
<dbReference type="Gene3D" id="3.30.1330.50">
    <property type="entry name" value="2-C-methyl-D-erythritol 2,4-cyclodiphosphate synthase"/>
    <property type="match status" value="1"/>
</dbReference>
<dbReference type="GO" id="GO:0019288">
    <property type="term" value="P:isopentenyl diphosphate biosynthetic process, methylerythritol 4-phosphate pathway"/>
    <property type="evidence" value="ECO:0007669"/>
    <property type="project" value="UniProtKB-UniRule"/>
</dbReference>
<dbReference type="KEGG" id="amf:AMF_1029"/>
<evidence type="ECO:0000256" key="6">
    <source>
        <dbReference type="ARBA" id="ARBA00023229"/>
    </source>
</evidence>
<name>B9KHD7_ANAMF</name>
<evidence type="ECO:0000256" key="2">
    <source>
        <dbReference type="ARBA" id="ARBA00004709"/>
    </source>
</evidence>
<evidence type="ECO:0000256" key="1">
    <source>
        <dbReference type="ARBA" id="ARBA00000200"/>
    </source>
</evidence>
<dbReference type="PROSITE" id="PS01350">
    <property type="entry name" value="ISPF"/>
    <property type="match status" value="1"/>
</dbReference>
<dbReference type="SUPFAM" id="SSF69765">
    <property type="entry name" value="IpsF-like"/>
    <property type="match status" value="1"/>
</dbReference>
<evidence type="ECO:0000256" key="8">
    <source>
        <dbReference type="HAMAP-Rule" id="MF_00107"/>
    </source>
</evidence>
<dbReference type="Proteomes" id="UP000007307">
    <property type="component" value="Chromosome"/>
</dbReference>
<dbReference type="GO" id="GO:0046872">
    <property type="term" value="F:metal ion binding"/>
    <property type="evidence" value="ECO:0007669"/>
    <property type="project" value="UniProtKB-KW"/>
</dbReference>
<comment type="function">
    <text evidence="8">Involved in the biosynthesis of isopentenyl diphosphate (IPP) and dimethylallyl diphosphate (DMAPP), two major building blocks of isoprenoid compounds. Catalyzes the conversion of 4-diphosphocytidyl-2-C-methyl-D-erythritol 2-phosphate (CDP-ME2P) to 2-C-methyl-D-erythritol 2,4-cyclodiphosphate (ME-CPP) with a corresponding release of cytidine 5-monophosphate (CMP).</text>
</comment>
<protein>
    <recommendedName>
        <fullName evidence="4 8">2-C-methyl-D-erythritol 2,4-cyclodiphosphate synthase</fullName>
        <shortName evidence="8">MECDP-synthase</shortName>
        <shortName evidence="8">MECPP-synthase</shortName>
        <shortName evidence="8">MECPS</shortName>
        <ecNumber evidence="4 8">4.6.1.12</ecNumber>
    </recommendedName>
</protein>
<dbReference type="Pfam" id="PF02542">
    <property type="entry name" value="YgbB"/>
    <property type="match status" value="1"/>
</dbReference>
<feature type="site" description="Transition state stabilizer" evidence="8">
    <location>
        <position position="158"/>
    </location>
</feature>
<accession>B9KHD7</accession>
<proteinExistence type="inferred from homology"/>
<dbReference type="AlphaFoldDB" id="B9KHD7"/>
<dbReference type="EC" id="4.6.1.12" evidence="4 8"/>
<comment type="catalytic activity">
    <reaction evidence="1 8 9">
        <text>4-CDP-2-C-methyl-D-erythritol 2-phosphate = 2-C-methyl-D-erythritol 2,4-cyclic diphosphate + CMP</text>
        <dbReference type="Rhea" id="RHEA:23864"/>
        <dbReference type="ChEBI" id="CHEBI:57919"/>
        <dbReference type="ChEBI" id="CHEBI:58483"/>
        <dbReference type="ChEBI" id="CHEBI:60377"/>
        <dbReference type="EC" id="4.6.1.12"/>
    </reaction>
</comment>
<comment type="similarity">
    <text evidence="3 8 9">Belongs to the IspF family.</text>
</comment>
<evidence type="ECO:0000256" key="5">
    <source>
        <dbReference type="ARBA" id="ARBA00022723"/>
    </source>
</evidence>
<feature type="binding site" evidence="8">
    <location>
        <position position="31"/>
    </location>
    <ligand>
        <name>a divalent metal cation</name>
        <dbReference type="ChEBI" id="CHEBI:60240"/>
    </ligand>
</feature>
<dbReference type="PANTHER" id="PTHR43181:SF1">
    <property type="entry name" value="2-C-METHYL-D-ERYTHRITOL 2,4-CYCLODIPHOSPHATE SYNTHASE, CHLOROPLASTIC"/>
    <property type="match status" value="1"/>
</dbReference>
<keyword evidence="6 8" id="KW-0414">Isoprene biosynthesis</keyword>
<feature type="binding site" evidence="8">
    <location>
        <begin position="29"/>
        <end position="31"/>
    </location>
    <ligand>
        <name>4-CDP-2-C-methyl-D-erythritol 2-phosphate</name>
        <dbReference type="ChEBI" id="CHEBI:57919"/>
    </ligand>
</feature>
<dbReference type="EMBL" id="CP001079">
    <property type="protein sequence ID" value="ACM49841.1"/>
    <property type="molecule type" value="Genomic_DNA"/>
</dbReference>
<comment type="cofactor">
    <cofactor evidence="8">
        <name>a divalent metal cation</name>
        <dbReference type="ChEBI" id="CHEBI:60240"/>
    </cofactor>
    <text evidence="8">Binds 1 divalent metal cation per subunit.</text>
</comment>
<dbReference type="PATRIC" id="fig|320483.3.peg.1177"/>
<feature type="binding site" evidence="8">
    <location>
        <begin position="86"/>
        <end position="90"/>
    </location>
    <ligand>
        <name>4-CDP-2-C-methyl-D-erythritol 2-phosphate</name>
        <dbReference type="ChEBI" id="CHEBI:57919"/>
    </ligand>
</feature>